<evidence type="ECO:0000313" key="6">
    <source>
        <dbReference type="EMBL" id="WDR05026.1"/>
    </source>
</evidence>
<sequence>MSDELTGGCLCGAVRYRVADEFEYAANCHCSNCRRATGSAFKPFAGITVEKFHITAGGDSLLIYGDPSAHDAHCAKCGSLLYSLVRDGTYFHIPMGTLADAPSMFPTAHIFVASKAPWYEITDGLPQYDSFADD</sequence>
<evidence type="ECO:0000256" key="2">
    <source>
        <dbReference type="ARBA" id="ARBA00022723"/>
    </source>
</evidence>
<dbReference type="Proteomes" id="UP001222118">
    <property type="component" value="Chromosome"/>
</dbReference>
<dbReference type="Pfam" id="PF04828">
    <property type="entry name" value="GFA"/>
    <property type="match status" value="1"/>
</dbReference>
<dbReference type="EMBL" id="CP118247">
    <property type="protein sequence ID" value="WDR05026.1"/>
    <property type="molecule type" value="Genomic_DNA"/>
</dbReference>
<keyword evidence="4" id="KW-0456">Lyase</keyword>
<gene>
    <name evidence="6" type="ORF">PSQ90_12080</name>
</gene>
<protein>
    <submittedName>
        <fullName evidence="6">GFA family protein</fullName>
    </submittedName>
</protein>
<dbReference type="PANTHER" id="PTHR33337">
    <property type="entry name" value="GFA DOMAIN-CONTAINING PROTEIN"/>
    <property type="match status" value="1"/>
</dbReference>
<dbReference type="PANTHER" id="PTHR33337:SF40">
    <property type="entry name" value="CENP-V_GFA DOMAIN-CONTAINING PROTEIN-RELATED"/>
    <property type="match status" value="1"/>
</dbReference>
<dbReference type="SUPFAM" id="SSF51316">
    <property type="entry name" value="Mss4-like"/>
    <property type="match status" value="1"/>
</dbReference>
<proteinExistence type="inferred from homology"/>
<evidence type="ECO:0000259" key="5">
    <source>
        <dbReference type="PROSITE" id="PS51891"/>
    </source>
</evidence>
<dbReference type="PROSITE" id="PS51891">
    <property type="entry name" value="CENP_V_GFA"/>
    <property type="match status" value="1"/>
</dbReference>
<accession>A0ABY7YUU4</accession>
<dbReference type="Gene3D" id="3.90.1590.10">
    <property type="entry name" value="glutathione-dependent formaldehyde- activating enzyme (gfa)"/>
    <property type="match status" value="1"/>
</dbReference>
<evidence type="ECO:0000256" key="4">
    <source>
        <dbReference type="ARBA" id="ARBA00023239"/>
    </source>
</evidence>
<dbReference type="InterPro" id="IPR006913">
    <property type="entry name" value="CENP-V/GFA"/>
</dbReference>
<dbReference type="InterPro" id="IPR011057">
    <property type="entry name" value="Mss4-like_sf"/>
</dbReference>
<keyword evidence="2" id="KW-0479">Metal-binding</keyword>
<comment type="similarity">
    <text evidence="1">Belongs to the Gfa family.</text>
</comment>
<name>A0ABY7YUU4_9HYPH</name>
<dbReference type="RefSeq" id="WP_282210545.1">
    <property type="nucleotide sequence ID" value="NZ_CP118247.1"/>
</dbReference>
<keyword evidence="3" id="KW-0862">Zinc</keyword>
<organism evidence="6 7">
    <name type="scientific">Devosia rhodophyticola</name>
    <dbReference type="NCBI Taxonomy" id="3026423"/>
    <lineage>
        <taxon>Bacteria</taxon>
        <taxon>Pseudomonadati</taxon>
        <taxon>Pseudomonadota</taxon>
        <taxon>Alphaproteobacteria</taxon>
        <taxon>Hyphomicrobiales</taxon>
        <taxon>Devosiaceae</taxon>
        <taxon>Devosia</taxon>
    </lineage>
</organism>
<evidence type="ECO:0000313" key="7">
    <source>
        <dbReference type="Proteomes" id="UP001222118"/>
    </source>
</evidence>
<evidence type="ECO:0000256" key="3">
    <source>
        <dbReference type="ARBA" id="ARBA00022833"/>
    </source>
</evidence>
<keyword evidence="7" id="KW-1185">Reference proteome</keyword>
<evidence type="ECO:0000256" key="1">
    <source>
        <dbReference type="ARBA" id="ARBA00005495"/>
    </source>
</evidence>
<feature type="domain" description="CENP-V/GFA" evidence="5">
    <location>
        <begin position="5"/>
        <end position="129"/>
    </location>
</feature>
<reference evidence="6 7" key="1">
    <citation type="submission" date="2023-02" db="EMBL/GenBank/DDBJ databases">
        <title>Devosia chondri sp. nov., isolated from the phycosphere of marine algae.</title>
        <authorList>
            <person name="Kim J.M."/>
            <person name="Lee J.K."/>
            <person name="Choi B.J."/>
            <person name="Bayburt H."/>
            <person name="Jeon C.O."/>
        </authorList>
    </citation>
    <scope>NUCLEOTIDE SEQUENCE [LARGE SCALE GENOMIC DNA]</scope>
    <source>
        <strain evidence="6 7">G2-5</strain>
    </source>
</reference>